<dbReference type="PANTHER" id="PTHR12320">
    <property type="entry name" value="PROTEIN PHOSPHATASE 2C"/>
    <property type="match status" value="1"/>
</dbReference>
<keyword evidence="4" id="KW-1185">Reference proteome</keyword>
<evidence type="ECO:0000259" key="2">
    <source>
        <dbReference type="PROSITE" id="PS51746"/>
    </source>
</evidence>
<dbReference type="InterPro" id="IPR001932">
    <property type="entry name" value="PPM-type_phosphatase-like_dom"/>
</dbReference>
<keyword evidence="1" id="KW-0378">Hydrolase</keyword>
<dbReference type="AlphaFoldDB" id="A0A1X2IL16"/>
<gene>
    <name evidence="3" type="ORF">BCR42DRAFT_410930</name>
</gene>
<dbReference type="Proteomes" id="UP000193560">
    <property type="component" value="Unassembled WGS sequence"/>
</dbReference>
<protein>
    <recommendedName>
        <fullName evidence="1">Protein phosphatase</fullName>
        <ecNumber evidence="1">3.1.3.16</ecNumber>
    </recommendedName>
</protein>
<feature type="domain" description="PPM-type phosphatase" evidence="2">
    <location>
        <begin position="130"/>
        <end position="394"/>
    </location>
</feature>
<dbReference type="SMART" id="SM00331">
    <property type="entry name" value="PP2C_SIG"/>
    <property type="match status" value="1"/>
</dbReference>
<dbReference type="GO" id="GO:0004722">
    <property type="term" value="F:protein serine/threonine phosphatase activity"/>
    <property type="evidence" value="ECO:0007669"/>
    <property type="project" value="UniProtKB-EC"/>
</dbReference>
<evidence type="ECO:0000313" key="4">
    <source>
        <dbReference type="Proteomes" id="UP000193560"/>
    </source>
</evidence>
<comment type="catalytic activity">
    <reaction evidence="1">
        <text>O-phospho-L-seryl-[protein] + H2O = L-seryl-[protein] + phosphate</text>
        <dbReference type="Rhea" id="RHEA:20629"/>
        <dbReference type="Rhea" id="RHEA-COMP:9863"/>
        <dbReference type="Rhea" id="RHEA-COMP:11604"/>
        <dbReference type="ChEBI" id="CHEBI:15377"/>
        <dbReference type="ChEBI" id="CHEBI:29999"/>
        <dbReference type="ChEBI" id="CHEBI:43474"/>
        <dbReference type="ChEBI" id="CHEBI:83421"/>
        <dbReference type="EC" id="3.1.3.16"/>
    </reaction>
</comment>
<dbReference type="SMART" id="SM00332">
    <property type="entry name" value="PP2Cc"/>
    <property type="match status" value="1"/>
</dbReference>
<keyword evidence="1" id="KW-0460">Magnesium</keyword>
<dbReference type="EC" id="3.1.3.16" evidence="1"/>
<keyword evidence="1" id="KW-0464">Manganese</keyword>
<comment type="cofactor">
    <cofactor evidence="1">
        <name>Mn(2+)</name>
        <dbReference type="ChEBI" id="CHEBI:29035"/>
    </cofactor>
</comment>
<dbReference type="InterPro" id="IPR036457">
    <property type="entry name" value="PPM-type-like_dom_sf"/>
</dbReference>
<sequence>MARHYVQRLASASHQILSTPGRAVLAPSLSYIHPTANTQRLLQTSATLTSALNTKQSGIISNSKRSLYSTATNTLRSTSFATKHEVNIPSISENTAEPGFESNPEAFNFVAYAAWHPKNRSPKQRKSQNKIPYWKQLKAGKVDAGEDAFYQTFTPNGLSIGVADGVGGWAEVGVDPALFSWTLMNNAAAVAKDETSPDAHHILDVAFQQLQHGGKVQAGSSTACILNLCKTTGKMTTCNLGDSAFLLIRDQKVVYESPSQQHYFNCPYQLTVVPETYPDRDLFVTDMPKDGDQKSFFLKDGDIILLATDGYFDNVYSHETLALVNKTMATLNSDDSDDAVAAVVRELAKVLTDTAKFLSLDSKRLSPWAKDARAHGSNYIGGKSDDITLVATLVRGIHQGQEL</sequence>
<evidence type="ECO:0000256" key="1">
    <source>
        <dbReference type="RuleBase" id="RU366020"/>
    </source>
</evidence>
<dbReference type="Gene3D" id="3.60.40.10">
    <property type="entry name" value="PPM-type phosphatase domain"/>
    <property type="match status" value="1"/>
</dbReference>
<dbReference type="InterPro" id="IPR039123">
    <property type="entry name" value="PPTC7"/>
</dbReference>
<name>A0A1X2IL16_9FUNG</name>
<dbReference type="GO" id="GO:0046872">
    <property type="term" value="F:metal ion binding"/>
    <property type="evidence" value="ECO:0007669"/>
    <property type="project" value="UniProtKB-UniRule"/>
</dbReference>
<comment type="caution">
    <text evidence="3">The sequence shown here is derived from an EMBL/GenBank/DDBJ whole genome shotgun (WGS) entry which is preliminary data.</text>
</comment>
<proteinExistence type="inferred from homology"/>
<comment type="cofactor">
    <cofactor evidence="1">
        <name>Mg(2+)</name>
        <dbReference type="ChEBI" id="CHEBI:18420"/>
    </cofactor>
</comment>
<accession>A0A1X2IL16</accession>
<comment type="similarity">
    <text evidence="1">Belongs to the PP2C family.</text>
</comment>
<keyword evidence="1" id="KW-0904">Protein phosphatase</keyword>
<dbReference type="STRING" id="90262.A0A1X2IL16"/>
<dbReference type="Pfam" id="PF07228">
    <property type="entry name" value="SpoIIE"/>
    <property type="match status" value="1"/>
</dbReference>
<dbReference type="EMBL" id="MCGE01000008">
    <property type="protein sequence ID" value="ORZ18486.1"/>
    <property type="molecule type" value="Genomic_DNA"/>
</dbReference>
<reference evidence="3 4" key="1">
    <citation type="submission" date="2016-07" db="EMBL/GenBank/DDBJ databases">
        <title>Pervasive Adenine N6-methylation of Active Genes in Fungi.</title>
        <authorList>
            <consortium name="DOE Joint Genome Institute"/>
            <person name="Mondo S.J."/>
            <person name="Dannebaum R.O."/>
            <person name="Kuo R.C."/>
            <person name="Labutti K."/>
            <person name="Haridas S."/>
            <person name="Kuo A."/>
            <person name="Salamov A."/>
            <person name="Ahrendt S.R."/>
            <person name="Lipzen A."/>
            <person name="Sullivan W."/>
            <person name="Andreopoulos W.B."/>
            <person name="Clum A."/>
            <person name="Lindquist E."/>
            <person name="Daum C."/>
            <person name="Ramamoorthy G.K."/>
            <person name="Gryganskyi A."/>
            <person name="Culley D."/>
            <person name="Magnuson J.K."/>
            <person name="James T.Y."/>
            <person name="O'Malley M.A."/>
            <person name="Stajich J.E."/>
            <person name="Spatafora J.W."/>
            <person name="Visel A."/>
            <person name="Grigoriev I.V."/>
        </authorList>
    </citation>
    <scope>NUCLEOTIDE SEQUENCE [LARGE SCALE GENOMIC DNA]</scope>
    <source>
        <strain evidence="3 4">NRRL 1336</strain>
    </source>
</reference>
<keyword evidence="1" id="KW-0479">Metal-binding</keyword>
<dbReference type="SUPFAM" id="SSF81606">
    <property type="entry name" value="PP2C-like"/>
    <property type="match status" value="1"/>
</dbReference>
<organism evidence="3 4">
    <name type="scientific">Absidia repens</name>
    <dbReference type="NCBI Taxonomy" id="90262"/>
    <lineage>
        <taxon>Eukaryota</taxon>
        <taxon>Fungi</taxon>
        <taxon>Fungi incertae sedis</taxon>
        <taxon>Mucoromycota</taxon>
        <taxon>Mucoromycotina</taxon>
        <taxon>Mucoromycetes</taxon>
        <taxon>Mucorales</taxon>
        <taxon>Cunninghamellaceae</taxon>
        <taxon>Absidia</taxon>
    </lineage>
</organism>
<comment type="catalytic activity">
    <reaction evidence="1">
        <text>O-phospho-L-threonyl-[protein] + H2O = L-threonyl-[protein] + phosphate</text>
        <dbReference type="Rhea" id="RHEA:47004"/>
        <dbReference type="Rhea" id="RHEA-COMP:11060"/>
        <dbReference type="Rhea" id="RHEA-COMP:11605"/>
        <dbReference type="ChEBI" id="CHEBI:15377"/>
        <dbReference type="ChEBI" id="CHEBI:30013"/>
        <dbReference type="ChEBI" id="CHEBI:43474"/>
        <dbReference type="ChEBI" id="CHEBI:61977"/>
        <dbReference type="EC" id="3.1.3.16"/>
    </reaction>
</comment>
<evidence type="ECO:0000313" key="3">
    <source>
        <dbReference type="EMBL" id="ORZ18486.1"/>
    </source>
</evidence>
<dbReference type="OrthoDB" id="60843at2759"/>
<dbReference type="PANTHER" id="PTHR12320:SF1">
    <property type="entry name" value="PROTEIN PHOSPHATASE PTC7 HOMOLOG"/>
    <property type="match status" value="1"/>
</dbReference>
<dbReference type="PROSITE" id="PS51746">
    <property type="entry name" value="PPM_2"/>
    <property type="match status" value="1"/>
</dbReference>